<proteinExistence type="predicted"/>
<comment type="caution">
    <text evidence="1">The sequence shown here is derived from an EMBL/GenBank/DDBJ whole genome shotgun (WGS) entry which is preliminary data.</text>
</comment>
<gene>
    <name evidence="1" type="ORF">Tci_926420</name>
</gene>
<name>A0A699XCA9_TANCI</name>
<protein>
    <submittedName>
        <fullName evidence="1">Uncharacterized protein</fullName>
    </submittedName>
</protein>
<dbReference type="EMBL" id="BKCJ011806017">
    <property type="protein sequence ID" value="GFD54451.1"/>
    <property type="molecule type" value="Genomic_DNA"/>
</dbReference>
<feature type="non-terminal residue" evidence="1">
    <location>
        <position position="1"/>
    </location>
</feature>
<evidence type="ECO:0000313" key="1">
    <source>
        <dbReference type="EMBL" id="GFD54451.1"/>
    </source>
</evidence>
<reference evidence="1" key="1">
    <citation type="journal article" date="2019" name="Sci. Rep.">
        <title>Draft genome of Tanacetum cinerariifolium, the natural source of mosquito coil.</title>
        <authorList>
            <person name="Yamashiro T."/>
            <person name="Shiraishi A."/>
            <person name="Satake H."/>
            <person name="Nakayama K."/>
        </authorList>
    </citation>
    <scope>NUCLEOTIDE SEQUENCE</scope>
</reference>
<dbReference type="AlphaFoldDB" id="A0A699XCA9"/>
<sequence length="59" mass="6830">LEQQDLSLVGETQLLVVMKLEGHDMHFEELMVLYDRVESGMHFDNVMDDAVLHKLISMV</sequence>
<organism evidence="1">
    <name type="scientific">Tanacetum cinerariifolium</name>
    <name type="common">Dalmatian daisy</name>
    <name type="synonym">Chrysanthemum cinerariifolium</name>
    <dbReference type="NCBI Taxonomy" id="118510"/>
    <lineage>
        <taxon>Eukaryota</taxon>
        <taxon>Viridiplantae</taxon>
        <taxon>Streptophyta</taxon>
        <taxon>Embryophyta</taxon>
        <taxon>Tracheophyta</taxon>
        <taxon>Spermatophyta</taxon>
        <taxon>Magnoliopsida</taxon>
        <taxon>eudicotyledons</taxon>
        <taxon>Gunneridae</taxon>
        <taxon>Pentapetalae</taxon>
        <taxon>asterids</taxon>
        <taxon>campanulids</taxon>
        <taxon>Asterales</taxon>
        <taxon>Asteraceae</taxon>
        <taxon>Asteroideae</taxon>
        <taxon>Anthemideae</taxon>
        <taxon>Anthemidinae</taxon>
        <taxon>Tanacetum</taxon>
    </lineage>
</organism>
<accession>A0A699XCA9</accession>